<dbReference type="Gene3D" id="1.20.1600.10">
    <property type="entry name" value="Outer membrane efflux proteins (OEP)"/>
    <property type="match status" value="1"/>
</dbReference>
<evidence type="ECO:0000256" key="8">
    <source>
        <dbReference type="SAM" id="SignalP"/>
    </source>
</evidence>
<comment type="subcellular location">
    <subcellularLocation>
        <location evidence="1">Cell outer membrane</location>
    </subcellularLocation>
</comment>
<dbReference type="GO" id="GO:0009279">
    <property type="term" value="C:cell outer membrane"/>
    <property type="evidence" value="ECO:0007669"/>
    <property type="project" value="UniProtKB-SubCell"/>
</dbReference>
<dbReference type="GO" id="GO:0015288">
    <property type="term" value="F:porin activity"/>
    <property type="evidence" value="ECO:0007669"/>
    <property type="project" value="TreeGrafter"/>
</dbReference>
<name>A0A6L9Y6D6_9BURK</name>
<dbReference type="InterPro" id="IPR051906">
    <property type="entry name" value="TolC-like"/>
</dbReference>
<keyword evidence="8" id="KW-0732">Signal</keyword>
<keyword evidence="7" id="KW-0998">Cell outer membrane</keyword>
<feature type="chain" id="PRO_5026872357" evidence="8">
    <location>
        <begin position="23"/>
        <end position="422"/>
    </location>
</feature>
<evidence type="ECO:0000313" key="9">
    <source>
        <dbReference type="EMBL" id="NEN75765.1"/>
    </source>
</evidence>
<sequence>MYKKCYLLLAGCLFMQMPSAVAMPLKEVLKQAFTLDPTLDEAKANIQVAQSQTKISEAGHYPIISLAGTSVINQKHVYTSERRSGPSVVGRLNLYAWGAIEAEVERDRFREGYYEHRYDETRELLGQQIAQLYLTALRAKENIAIYEESLVRHEKILGDLEVIARHDEGRYSDVNEALSRRNQVESTILSQKRIMHTALNRLSRYTPRVLEPEDLIDPFVKVTAASFTKQYKNPDIKTTPSYLAQQQESESARAAVKAAAARRMPAINLEGNVSRREHELYLSASWDIFNPAAKYTEQQSFYSQRAAEARLQEIELTAKEQALTSEADMHRNEQLMAVTKKQIKLQENVVNDNELKFSIASRTLIDLLDSYQELTNVQAARVAAHNDFRDAALLYLVSQARVTEWVGFTDKSPLTNQSSTKK</sequence>
<keyword evidence="4" id="KW-1134">Transmembrane beta strand</keyword>
<evidence type="ECO:0000313" key="10">
    <source>
        <dbReference type="Proteomes" id="UP000477651"/>
    </source>
</evidence>
<keyword evidence="10" id="KW-1185">Reference proteome</keyword>
<dbReference type="GO" id="GO:0015562">
    <property type="term" value="F:efflux transmembrane transporter activity"/>
    <property type="evidence" value="ECO:0007669"/>
    <property type="project" value="InterPro"/>
</dbReference>
<gene>
    <name evidence="9" type="ORF">F9B74_05415</name>
</gene>
<evidence type="ECO:0000256" key="7">
    <source>
        <dbReference type="ARBA" id="ARBA00023237"/>
    </source>
</evidence>
<evidence type="ECO:0000256" key="4">
    <source>
        <dbReference type="ARBA" id="ARBA00022452"/>
    </source>
</evidence>
<evidence type="ECO:0000256" key="1">
    <source>
        <dbReference type="ARBA" id="ARBA00004442"/>
    </source>
</evidence>
<dbReference type="EMBL" id="JAAGYR010000008">
    <property type="protein sequence ID" value="NEN75765.1"/>
    <property type="molecule type" value="Genomic_DNA"/>
</dbReference>
<dbReference type="Pfam" id="PF02321">
    <property type="entry name" value="OEP"/>
    <property type="match status" value="1"/>
</dbReference>
<evidence type="ECO:0000256" key="3">
    <source>
        <dbReference type="ARBA" id="ARBA00022448"/>
    </source>
</evidence>
<accession>A0A6L9Y6D6</accession>
<dbReference type="Proteomes" id="UP000477651">
    <property type="component" value="Unassembled WGS sequence"/>
</dbReference>
<keyword evidence="3" id="KW-0813">Transport</keyword>
<dbReference type="PANTHER" id="PTHR30026:SF20">
    <property type="entry name" value="OUTER MEMBRANE PROTEIN TOLC"/>
    <property type="match status" value="1"/>
</dbReference>
<organism evidence="9 10">
    <name type="scientific">Pelistega ratti</name>
    <dbReference type="NCBI Taxonomy" id="2652177"/>
    <lineage>
        <taxon>Bacteria</taxon>
        <taxon>Pseudomonadati</taxon>
        <taxon>Pseudomonadota</taxon>
        <taxon>Betaproteobacteria</taxon>
        <taxon>Burkholderiales</taxon>
        <taxon>Alcaligenaceae</taxon>
        <taxon>Pelistega</taxon>
    </lineage>
</organism>
<evidence type="ECO:0000256" key="2">
    <source>
        <dbReference type="ARBA" id="ARBA00007613"/>
    </source>
</evidence>
<proteinExistence type="inferred from homology"/>
<comment type="similarity">
    <text evidence="2">Belongs to the outer membrane factor (OMF) (TC 1.B.17) family.</text>
</comment>
<keyword evidence="6" id="KW-0472">Membrane</keyword>
<dbReference type="GO" id="GO:1990281">
    <property type="term" value="C:efflux pump complex"/>
    <property type="evidence" value="ECO:0007669"/>
    <property type="project" value="TreeGrafter"/>
</dbReference>
<protein>
    <submittedName>
        <fullName evidence="9">TolC family protein</fullName>
    </submittedName>
</protein>
<keyword evidence="5" id="KW-0812">Transmembrane</keyword>
<reference evidence="9 10" key="1">
    <citation type="submission" date="2020-02" db="EMBL/GenBank/DDBJ databases">
        <title>Pelistega sp. NLN82 were isolated from wild rodents of the Hainan Island.</title>
        <authorList>
            <person name="Niu N."/>
            <person name="Zhou J."/>
        </authorList>
    </citation>
    <scope>NUCLEOTIDE SEQUENCE [LARGE SCALE GENOMIC DNA]</scope>
    <source>
        <strain evidence="9 10">NLN82</strain>
    </source>
</reference>
<dbReference type="PANTHER" id="PTHR30026">
    <property type="entry name" value="OUTER MEMBRANE PROTEIN TOLC"/>
    <property type="match status" value="1"/>
</dbReference>
<dbReference type="SUPFAM" id="SSF56954">
    <property type="entry name" value="Outer membrane efflux proteins (OEP)"/>
    <property type="match status" value="1"/>
</dbReference>
<evidence type="ECO:0000256" key="6">
    <source>
        <dbReference type="ARBA" id="ARBA00023136"/>
    </source>
</evidence>
<feature type="signal peptide" evidence="8">
    <location>
        <begin position="1"/>
        <end position="22"/>
    </location>
</feature>
<comment type="caution">
    <text evidence="9">The sequence shown here is derived from an EMBL/GenBank/DDBJ whole genome shotgun (WGS) entry which is preliminary data.</text>
</comment>
<dbReference type="AlphaFoldDB" id="A0A6L9Y6D6"/>
<dbReference type="InterPro" id="IPR003423">
    <property type="entry name" value="OMP_efflux"/>
</dbReference>
<evidence type="ECO:0000256" key="5">
    <source>
        <dbReference type="ARBA" id="ARBA00022692"/>
    </source>
</evidence>